<feature type="domain" description="Initiator Rep protein WH1" evidence="2">
    <location>
        <begin position="18"/>
        <end position="159"/>
    </location>
</feature>
<evidence type="ECO:0000259" key="2">
    <source>
        <dbReference type="Pfam" id="PF01051"/>
    </source>
</evidence>
<dbReference type="InterPro" id="IPR036390">
    <property type="entry name" value="WH_DNA-bd_sf"/>
</dbReference>
<dbReference type="AlphaFoldDB" id="A0A1V1NVF8"/>
<dbReference type="Proteomes" id="UP000189670">
    <property type="component" value="Unassembled WGS sequence"/>
</dbReference>
<evidence type="ECO:0000313" key="4">
    <source>
        <dbReference type="Proteomes" id="UP000189670"/>
    </source>
</evidence>
<dbReference type="Gene3D" id="1.10.10.10">
    <property type="entry name" value="Winged helix-like DNA-binding domain superfamily/Winged helix DNA-binding domain"/>
    <property type="match status" value="2"/>
</dbReference>
<name>A0A1V1NVF8_9BACT</name>
<comment type="caution">
    <text evidence="3">The sequence shown here is derived from an EMBL/GenBank/DDBJ whole genome shotgun (WGS) entry which is preliminary data.</text>
</comment>
<evidence type="ECO:0000313" key="3">
    <source>
        <dbReference type="EMBL" id="ETR66541.1"/>
    </source>
</evidence>
<dbReference type="EMBL" id="ATBP01001916">
    <property type="protein sequence ID" value="ETR66541.1"/>
    <property type="molecule type" value="Genomic_DNA"/>
</dbReference>
<comment type="similarity">
    <text evidence="1">Belongs to the initiator RepB protein family.</text>
</comment>
<dbReference type="GO" id="GO:0006270">
    <property type="term" value="P:DNA replication initiation"/>
    <property type="evidence" value="ECO:0007669"/>
    <property type="project" value="InterPro"/>
</dbReference>
<evidence type="ECO:0000256" key="1">
    <source>
        <dbReference type="ARBA" id="ARBA00038283"/>
    </source>
</evidence>
<dbReference type="GO" id="GO:0003887">
    <property type="term" value="F:DNA-directed DNA polymerase activity"/>
    <property type="evidence" value="ECO:0007669"/>
    <property type="project" value="InterPro"/>
</dbReference>
<protein>
    <submittedName>
        <fullName evidence="3">Initiator RepB protein</fullName>
    </submittedName>
</protein>
<reference evidence="4" key="1">
    <citation type="submission" date="2012-11" db="EMBL/GenBank/DDBJ databases">
        <authorList>
            <person name="Lucero-Rivera Y.E."/>
            <person name="Tovar-Ramirez D."/>
        </authorList>
    </citation>
    <scope>NUCLEOTIDE SEQUENCE [LARGE SCALE GENOMIC DNA]</scope>
    <source>
        <strain evidence="4">Araruama</strain>
    </source>
</reference>
<gene>
    <name evidence="3" type="ORF">OMM_05602</name>
</gene>
<dbReference type="Pfam" id="PF01051">
    <property type="entry name" value="Rep3_N"/>
    <property type="match status" value="1"/>
</dbReference>
<dbReference type="InterPro" id="IPR000525">
    <property type="entry name" value="Initiator_Rep_WH1"/>
</dbReference>
<sequence length="436" mass="51746">MNHEEVTDLNKSIEKSLIVKSNKIIEARYKLKSMEIKLIMILISLIDKEDKDFKEYTIKVQDLSDILNLKTKNIYEKVRSITKSLRERTLEIEDHEKLIQVGWLSSAVYLKKEGKVKLRFDPDLKPYLLQLKDNFTKYQLKYILNLSCEYSPRFYSLLKQYEPIGSRSFDYHELREILKIEDHQYKLYGDFKRYVLKVSQREIDKFTDIKFDFKEIKKGKKVVGLDFSIYSKRKLIEVSNDFSGKVIEALKSLGLNKKDIDTILVNHKIEVVQQTLDNYNALPIEKLNRIKNPAGYFLEMLPEPGEDCQPSKAFMREKEAEKKLERENKENERKRLLDGINKEFNDLKDHKREMAIKKLSDNEIKTLKDEFLKNTTDFIRGQAKEKSGFERLSVKSAFNKFLNEKFLNPYELDFIKFARKKGYKVKLNVYGKYELI</sequence>
<dbReference type="InterPro" id="IPR036388">
    <property type="entry name" value="WH-like_DNA-bd_sf"/>
</dbReference>
<organism evidence="3 4">
    <name type="scientific">Candidatus Magnetoglobus multicellularis str. Araruama</name>
    <dbReference type="NCBI Taxonomy" id="890399"/>
    <lineage>
        <taxon>Bacteria</taxon>
        <taxon>Pseudomonadati</taxon>
        <taxon>Thermodesulfobacteriota</taxon>
        <taxon>Desulfobacteria</taxon>
        <taxon>Desulfobacterales</taxon>
        <taxon>Desulfobacteraceae</taxon>
        <taxon>Candidatus Magnetoglobus</taxon>
    </lineage>
</organism>
<accession>A0A1V1NVF8</accession>
<dbReference type="SUPFAM" id="SSF46785">
    <property type="entry name" value="Winged helix' DNA-binding domain"/>
    <property type="match status" value="2"/>
</dbReference>
<proteinExistence type="inferred from homology"/>
<dbReference type="Pfam" id="PF21205">
    <property type="entry name" value="Rep3_C"/>
    <property type="match status" value="1"/>
</dbReference>